<protein>
    <submittedName>
        <fullName evidence="1">Uncharacterized protein</fullName>
    </submittedName>
</protein>
<sequence>MEEGTGDFFDLYNTIINMEGEEEIAKRNVIKSYFNFGKALEDRYDHYKKNNPKRTAQALVNKEVRNQLPDSVSDDLLQKKKEWALKIYDLFSEIGEHMIQRIKSFSVASISKLSQDDIDHILVRFAK</sequence>
<dbReference type="VEuPathDB" id="FungiDB:RhiirFUN_004691"/>
<comment type="caution">
    <text evidence="1">The sequence shown here is derived from an EMBL/GenBank/DDBJ whole genome shotgun (WGS) entry which is preliminary data.</text>
</comment>
<evidence type="ECO:0000313" key="1">
    <source>
        <dbReference type="EMBL" id="CAB5375736.1"/>
    </source>
</evidence>
<dbReference type="Proteomes" id="UP000684084">
    <property type="component" value="Unassembled WGS sequence"/>
</dbReference>
<proteinExistence type="predicted"/>
<name>A0A916EBY9_9GLOM</name>
<dbReference type="EMBL" id="CAGKOT010000035">
    <property type="protein sequence ID" value="CAB5375736.1"/>
    <property type="molecule type" value="Genomic_DNA"/>
</dbReference>
<dbReference type="OrthoDB" id="2395414at2759"/>
<reference evidence="1" key="1">
    <citation type="submission" date="2020-05" db="EMBL/GenBank/DDBJ databases">
        <authorList>
            <person name="Rincon C."/>
            <person name="Sanders R I."/>
            <person name="Robbins C."/>
            <person name="Chaturvedi A."/>
        </authorList>
    </citation>
    <scope>NUCLEOTIDE SEQUENCE</scope>
    <source>
        <strain evidence="1">CHB12</strain>
    </source>
</reference>
<accession>A0A916EBY9</accession>
<dbReference type="AlphaFoldDB" id="A0A916EBY9"/>
<evidence type="ECO:0000313" key="2">
    <source>
        <dbReference type="Proteomes" id="UP000684084"/>
    </source>
</evidence>
<gene>
    <name evidence="1" type="ORF">CHRIB12_LOCUS14978</name>
</gene>
<organism evidence="1 2">
    <name type="scientific">Rhizophagus irregularis</name>
    <dbReference type="NCBI Taxonomy" id="588596"/>
    <lineage>
        <taxon>Eukaryota</taxon>
        <taxon>Fungi</taxon>
        <taxon>Fungi incertae sedis</taxon>
        <taxon>Mucoromycota</taxon>
        <taxon>Glomeromycotina</taxon>
        <taxon>Glomeromycetes</taxon>
        <taxon>Glomerales</taxon>
        <taxon>Glomeraceae</taxon>
        <taxon>Rhizophagus</taxon>
    </lineage>
</organism>